<dbReference type="OrthoDB" id="416496at2759"/>
<keyword evidence="4" id="KW-0808">Transferase</keyword>
<protein>
    <recommendedName>
        <fullName evidence="11">Methyltransferase type 12 domain-containing protein</fullName>
    </recommendedName>
</protein>
<evidence type="ECO:0000256" key="4">
    <source>
        <dbReference type="ARBA" id="ARBA00022679"/>
    </source>
</evidence>
<evidence type="ECO:0000259" key="11">
    <source>
        <dbReference type="Pfam" id="PF08242"/>
    </source>
</evidence>
<accession>H2B1T0</accession>
<evidence type="ECO:0000256" key="5">
    <source>
        <dbReference type="ARBA" id="ARBA00022692"/>
    </source>
</evidence>
<dbReference type="GeneID" id="13886769"/>
<evidence type="ECO:0000256" key="8">
    <source>
        <dbReference type="ARBA" id="ARBA00023128"/>
    </source>
</evidence>
<evidence type="ECO:0000313" key="12">
    <source>
        <dbReference type="EMBL" id="CCF60580.1"/>
    </source>
</evidence>
<keyword evidence="9 10" id="KW-0472">Membrane</keyword>
<evidence type="ECO:0000256" key="3">
    <source>
        <dbReference type="ARBA" id="ARBA00022603"/>
    </source>
</evidence>
<dbReference type="InterPro" id="IPR029063">
    <property type="entry name" value="SAM-dependent_MTases_sf"/>
</dbReference>
<reference evidence="12 13" key="1">
    <citation type="journal article" date="2011" name="Proc. Natl. Acad. Sci. U.S.A.">
        <title>Evolutionary erosion of yeast sex chromosomes by mating-type switching accidents.</title>
        <authorList>
            <person name="Gordon J.L."/>
            <person name="Armisen D."/>
            <person name="Proux-Wera E."/>
            <person name="Oheigeartaigh S.S."/>
            <person name="Byrne K.P."/>
            <person name="Wolfe K.H."/>
        </authorList>
    </citation>
    <scope>NUCLEOTIDE SEQUENCE [LARGE SCALE GENOMIC DNA]</scope>
    <source>
        <strain evidence="13">ATCC 22294 / BCRC 22015 / CBS 2517 / CECT 1963 / NBRC 1671 / NRRL Y-8276</strain>
    </source>
</reference>
<dbReference type="FunFam" id="3.40.50.150:FF:000371">
    <property type="entry name" value="Methyltransferase OMS1, mitochondrial"/>
    <property type="match status" value="1"/>
</dbReference>
<dbReference type="RefSeq" id="XP_003959715.1">
    <property type="nucleotide sequence ID" value="XM_003959666.1"/>
</dbReference>
<feature type="transmembrane region" description="Helical" evidence="10">
    <location>
        <begin position="105"/>
        <end position="124"/>
    </location>
</feature>
<comment type="subcellular location">
    <subcellularLocation>
        <location evidence="1">Mitochondrion inner membrane</location>
        <topology evidence="1">Single-pass membrane protein</topology>
    </subcellularLocation>
</comment>
<dbReference type="AlphaFoldDB" id="H2B1T0"/>
<comment type="similarity">
    <text evidence="2">Belongs to the methyltransferase superfamily. METL family.</text>
</comment>
<feature type="domain" description="Methyltransferase type 12" evidence="11">
    <location>
        <begin position="247"/>
        <end position="359"/>
    </location>
</feature>
<dbReference type="GO" id="GO:0008168">
    <property type="term" value="F:methyltransferase activity"/>
    <property type="evidence" value="ECO:0007669"/>
    <property type="project" value="UniProtKB-KW"/>
</dbReference>
<dbReference type="PANTHER" id="PTHR42912">
    <property type="entry name" value="METHYLTRANSFERASE"/>
    <property type="match status" value="1"/>
</dbReference>
<dbReference type="InParanoid" id="H2B1T0"/>
<evidence type="ECO:0000256" key="6">
    <source>
        <dbReference type="ARBA" id="ARBA00022792"/>
    </source>
</evidence>
<dbReference type="Gene3D" id="3.40.50.150">
    <property type="entry name" value="Vaccinia Virus protein VP39"/>
    <property type="match status" value="1"/>
</dbReference>
<dbReference type="FunCoup" id="H2B1T0">
    <property type="interactions" value="51"/>
</dbReference>
<dbReference type="STRING" id="1071382.H2B1T0"/>
<dbReference type="GO" id="GO:0032259">
    <property type="term" value="P:methylation"/>
    <property type="evidence" value="ECO:0007669"/>
    <property type="project" value="UniProtKB-KW"/>
</dbReference>
<sequence length="459" mass="53476">MIRSQYGIRTGMCGSVVIKGFVGRAEYVSQLTQLSQIGHNTQVRYIARGSTCSKSPFLLHPNVKVRKPKTKEELAEERFNELLHSKNRFIRWGAFLRTESFNKNLTKFLFVLYGIFLVYGYYYMKRLYVKDHELRDLLIKQEQNGTNEYENLRIKQLQNKLRTRDSIKLARYEKLIEEDAIKDFDGIELENVDQNKENTNILPARDTTPFYEIKAAEYDKGINFEEKMIGMGRRRKWLMKHCKGDVLEVACGTGRNIKYVDIDKINSITFLDSSKQMMEIAHKRFRDRFPTFKKAAFVVGRAENLLELAQDNSKFEAGDVPDTKVKYDTIIEAFGLCSHEDPLRALNNFTKLLKPDGRIILLEHGRGDKKFINKILDKRAAKRLETWGCRWNLDIGELLDDSGLDVVKEERSHMGTTWCIVAKRKCDVKRQDEIGFFEKYIKSSVDRKIQSITDNNNSN</sequence>
<keyword evidence="3" id="KW-0489">Methyltransferase</keyword>
<organism evidence="12 13">
    <name type="scientific">Kazachstania africana (strain ATCC 22294 / BCRC 22015 / CBS 2517 / CECT 1963 / NBRC 1671 / NRRL Y-8276)</name>
    <name type="common">Yeast</name>
    <name type="synonym">Kluyveromyces africanus</name>
    <dbReference type="NCBI Taxonomy" id="1071382"/>
    <lineage>
        <taxon>Eukaryota</taxon>
        <taxon>Fungi</taxon>
        <taxon>Dikarya</taxon>
        <taxon>Ascomycota</taxon>
        <taxon>Saccharomycotina</taxon>
        <taxon>Saccharomycetes</taxon>
        <taxon>Saccharomycetales</taxon>
        <taxon>Saccharomycetaceae</taxon>
        <taxon>Kazachstania</taxon>
    </lineage>
</organism>
<evidence type="ECO:0000256" key="1">
    <source>
        <dbReference type="ARBA" id="ARBA00004434"/>
    </source>
</evidence>
<keyword evidence="8" id="KW-0496">Mitochondrion</keyword>
<dbReference type="EMBL" id="HE650831">
    <property type="protein sequence ID" value="CCF60580.1"/>
    <property type="molecule type" value="Genomic_DNA"/>
</dbReference>
<name>H2B1T0_KAZAF</name>
<keyword evidence="7 10" id="KW-1133">Transmembrane helix</keyword>
<keyword evidence="13" id="KW-1185">Reference proteome</keyword>
<proteinExistence type="inferred from homology"/>
<dbReference type="Proteomes" id="UP000005220">
    <property type="component" value="Chromosome 11"/>
</dbReference>
<dbReference type="CDD" id="cd02440">
    <property type="entry name" value="AdoMet_MTases"/>
    <property type="match status" value="1"/>
</dbReference>
<evidence type="ECO:0000313" key="13">
    <source>
        <dbReference type="Proteomes" id="UP000005220"/>
    </source>
</evidence>
<dbReference type="KEGG" id="kaf:KAFR_0K02260"/>
<evidence type="ECO:0000256" key="9">
    <source>
        <dbReference type="ARBA" id="ARBA00023136"/>
    </source>
</evidence>
<evidence type="ECO:0000256" key="10">
    <source>
        <dbReference type="SAM" id="Phobius"/>
    </source>
</evidence>
<dbReference type="Pfam" id="PF08242">
    <property type="entry name" value="Methyltransf_12"/>
    <property type="match status" value="1"/>
</dbReference>
<keyword evidence="6" id="KW-0999">Mitochondrion inner membrane</keyword>
<dbReference type="eggNOG" id="KOG4300">
    <property type="taxonomic scope" value="Eukaryota"/>
</dbReference>
<keyword evidence="5 10" id="KW-0812">Transmembrane</keyword>
<dbReference type="InterPro" id="IPR013217">
    <property type="entry name" value="Methyltransf_12"/>
</dbReference>
<dbReference type="InterPro" id="IPR050508">
    <property type="entry name" value="Methyltransf_Superfamily"/>
</dbReference>
<evidence type="ECO:0000256" key="2">
    <source>
        <dbReference type="ARBA" id="ARBA00009725"/>
    </source>
</evidence>
<dbReference type="GO" id="GO:0005743">
    <property type="term" value="C:mitochondrial inner membrane"/>
    <property type="evidence" value="ECO:0007669"/>
    <property type="project" value="UniProtKB-SubCell"/>
</dbReference>
<dbReference type="HOGENOM" id="CLU_665906_0_0_1"/>
<evidence type="ECO:0000256" key="7">
    <source>
        <dbReference type="ARBA" id="ARBA00022989"/>
    </source>
</evidence>
<gene>
    <name evidence="12" type="primary">KAFR0K02260</name>
    <name evidence="12" type="ORF">KAFR_0K02260</name>
</gene>
<dbReference type="SUPFAM" id="SSF53335">
    <property type="entry name" value="S-adenosyl-L-methionine-dependent methyltransferases"/>
    <property type="match status" value="1"/>
</dbReference>
<dbReference type="PANTHER" id="PTHR42912:SF83">
    <property type="entry name" value="METHYLTRANSFERASE TYPE 11 DOMAIN-CONTAINING PROTEIN"/>
    <property type="match status" value="1"/>
</dbReference>